<reference evidence="2 3" key="1">
    <citation type="submission" date="2019-09" db="EMBL/GenBank/DDBJ databases">
        <title>Genomes of family Cryomorphaceae.</title>
        <authorList>
            <person name="Bowman J.P."/>
        </authorList>
    </citation>
    <scope>NUCLEOTIDE SEQUENCE [LARGE SCALE GENOMIC DNA]</scope>
    <source>
        <strain evidence="2 3">LMG 25704</strain>
    </source>
</reference>
<keyword evidence="3" id="KW-1185">Reference proteome</keyword>
<accession>A0A6N6RKY9</accession>
<dbReference type="Proteomes" id="UP000468650">
    <property type="component" value="Unassembled WGS sequence"/>
</dbReference>
<feature type="signal peptide" evidence="1">
    <location>
        <begin position="1"/>
        <end position="23"/>
    </location>
</feature>
<organism evidence="2 3">
    <name type="scientific">Phaeocystidibacter luteus</name>
    <dbReference type="NCBI Taxonomy" id="911197"/>
    <lineage>
        <taxon>Bacteria</taxon>
        <taxon>Pseudomonadati</taxon>
        <taxon>Bacteroidota</taxon>
        <taxon>Flavobacteriia</taxon>
        <taxon>Flavobacteriales</taxon>
        <taxon>Phaeocystidibacteraceae</taxon>
        <taxon>Phaeocystidibacter</taxon>
    </lineage>
</organism>
<evidence type="ECO:0000256" key="1">
    <source>
        <dbReference type="SAM" id="SignalP"/>
    </source>
</evidence>
<name>A0A6N6RKY9_9FLAO</name>
<proteinExistence type="predicted"/>
<dbReference type="RefSeq" id="WP_151667211.1">
    <property type="nucleotide sequence ID" value="NZ_WBVO01000005.1"/>
</dbReference>
<dbReference type="EMBL" id="WBVO01000005">
    <property type="protein sequence ID" value="KAB2810067.1"/>
    <property type="molecule type" value="Genomic_DNA"/>
</dbReference>
<dbReference type="OrthoDB" id="9841489at2"/>
<evidence type="ECO:0000313" key="3">
    <source>
        <dbReference type="Proteomes" id="UP000468650"/>
    </source>
</evidence>
<dbReference type="AlphaFoldDB" id="A0A6N6RKY9"/>
<gene>
    <name evidence="2" type="ORF">F8C67_07470</name>
</gene>
<keyword evidence="1" id="KW-0732">Signal</keyword>
<protein>
    <submittedName>
        <fullName evidence="2">Uncharacterized protein</fullName>
    </submittedName>
</protein>
<evidence type="ECO:0000313" key="2">
    <source>
        <dbReference type="EMBL" id="KAB2810067.1"/>
    </source>
</evidence>
<feature type="chain" id="PRO_5026780108" evidence="1">
    <location>
        <begin position="24"/>
        <end position="310"/>
    </location>
</feature>
<sequence>MKITLTRVLALFTLFGVFVTNCSCDEEGCPGSYTSWVKSTPEAIILLYPSRYANDYEFYRNSQGANAPMEVHELQPNRDNDSLGIDMRGGRTTEVRLLNGWSDARTGAGLVDVSSSDEELSCPEQDDSELKTYFLTTNYDSVAVSGCTTPPTFLHLVLDDLRDFASGTYQFPGYTSEDFSVKAKAWLITSLTDDQGQDLTADPDWECFADNKYTFSKDSRVVYNPGQKYCDQEDENRFSPYGALFFRYSVTAENPENHSNPGEIKIILHAEGYVDGITNVEFIVTNSSFNEISGTVTNDGRTANFVIQPQ</sequence>
<comment type="caution">
    <text evidence="2">The sequence shown here is derived from an EMBL/GenBank/DDBJ whole genome shotgun (WGS) entry which is preliminary data.</text>
</comment>